<dbReference type="Proteomes" id="UP000626244">
    <property type="component" value="Unassembled WGS sequence"/>
</dbReference>
<evidence type="ECO:0000313" key="2">
    <source>
        <dbReference type="EMBL" id="GGI17323.1"/>
    </source>
</evidence>
<organism evidence="2 3">
    <name type="scientific">Gottfriedia solisilvae</name>
    <dbReference type="NCBI Taxonomy" id="1516104"/>
    <lineage>
        <taxon>Bacteria</taxon>
        <taxon>Bacillati</taxon>
        <taxon>Bacillota</taxon>
        <taxon>Bacilli</taxon>
        <taxon>Bacillales</taxon>
        <taxon>Bacillaceae</taxon>
        <taxon>Gottfriedia</taxon>
    </lineage>
</organism>
<reference evidence="3" key="1">
    <citation type="journal article" date="2019" name="Int. J. Syst. Evol. Microbiol.">
        <title>The Global Catalogue of Microorganisms (GCM) 10K type strain sequencing project: providing services to taxonomists for standard genome sequencing and annotation.</title>
        <authorList>
            <consortium name="The Broad Institute Genomics Platform"/>
            <consortium name="The Broad Institute Genome Sequencing Center for Infectious Disease"/>
            <person name="Wu L."/>
            <person name="Ma J."/>
        </authorList>
    </citation>
    <scope>NUCLEOTIDE SEQUENCE [LARGE SCALE GENOMIC DNA]</scope>
    <source>
        <strain evidence="3">CGMCC 1.14993</strain>
    </source>
</reference>
<comment type="caution">
    <text evidence="2">The sequence shown here is derived from an EMBL/GenBank/DDBJ whole genome shotgun (WGS) entry which is preliminary data.</text>
</comment>
<evidence type="ECO:0000313" key="3">
    <source>
        <dbReference type="Proteomes" id="UP000626244"/>
    </source>
</evidence>
<dbReference type="EMBL" id="BMHB01000003">
    <property type="protein sequence ID" value="GGI17323.1"/>
    <property type="molecule type" value="Genomic_DNA"/>
</dbReference>
<feature type="transmembrane region" description="Helical" evidence="1">
    <location>
        <begin position="15"/>
        <end position="36"/>
    </location>
</feature>
<dbReference type="OrthoDB" id="2475557at2"/>
<name>A0A8J3AMM3_9BACI</name>
<keyword evidence="1" id="KW-0472">Membrane</keyword>
<evidence type="ECO:0000256" key="1">
    <source>
        <dbReference type="SAM" id="Phobius"/>
    </source>
</evidence>
<keyword evidence="1" id="KW-0812">Transmembrane</keyword>
<protein>
    <submittedName>
        <fullName evidence="2">Uncharacterized protein</fullName>
    </submittedName>
</protein>
<accession>A0A8J3AMM3</accession>
<feature type="transmembrane region" description="Helical" evidence="1">
    <location>
        <begin position="74"/>
        <end position="92"/>
    </location>
</feature>
<sequence length="95" mass="10981">MDTTKKIHFFSYKSAFLFFIFILAFNLIFNPVFQLIGMTKEFALFITNSLGLSIGLTTIIVFIEGKFKNKKQSFTLFFSLLVFCTITCYIVVFNS</sequence>
<keyword evidence="3" id="KW-1185">Reference proteome</keyword>
<feature type="transmembrane region" description="Helical" evidence="1">
    <location>
        <begin position="42"/>
        <end position="62"/>
    </location>
</feature>
<keyword evidence="1" id="KW-1133">Transmembrane helix</keyword>
<proteinExistence type="predicted"/>
<dbReference type="AlphaFoldDB" id="A0A8J3AMM3"/>
<dbReference type="RefSeq" id="WP_088002183.1">
    <property type="nucleotide sequence ID" value="NZ_BMHB01000003.1"/>
</dbReference>
<gene>
    <name evidence="2" type="ORF">GCM10007380_37370</name>
</gene>